<evidence type="ECO:0000313" key="7">
    <source>
        <dbReference type="Proteomes" id="UP000541636"/>
    </source>
</evidence>
<protein>
    <recommendedName>
        <fullName evidence="3 5">Flagellar hook-basal body complex protein FliE</fullName>
    </recommendedName>
</protein>
<evidence type="ECO:0000256" key="5">
    <source>
        <dbReference type="HAMAP-Rule" id="MF_00724"/>
    </source>
</evidence>
<dbReference type="GO" id="GO:0009425">
    <property type="term" value="C:bacterial-type flagellum basal body"/>
    <property type="evidence" value="ECO:0007669"/>
    <property type="project" value="UniProtKB-SubCell"/>
</dbReference>
<sequence length="99" mass="10624">MMIDAVNAVGGAGALSVERTTSAASPEVGFDKMLGDGLHSLNTKINASDEVLRAMAAGKDIPVHEAMMVMEQAQMSLQFAVQVRNRLVSAYQQIMQMQI</sequence>
<evidence type="ECO:0000313" key="6">
    <source>
        <dbReference type="EMBL" id="NKZ39021.1"/>
    </source>
</evidence>
<proteinExistence type="inferred from homology"/>
<keyword evidence="6" id="KW-0966">Cell projection</keyword>
<dbReference type="Proteomes" id="UP000541636">
    <property type="component" value="Unassembled WGS sequence"/>
</dbReference>
<evidence type="ECO:0000256" key="3">
    <source>
        <dbReference type="ARBA" id="ARBA00018024"/>
    </source>
</evidence>
<keyword evidence="6" id="KW-0969">Cilium</keyword>
<reference evidence="6 7" key="1">
    <citation type="journal article" date="2017" name="Int. J. Syst. Evol. Microbiol.">
        <title>Oleiagrimonas citrea sp. nov., a marine bacterium isolated from tidal flat sediment and emended description of the genus Oleiagrimonas Fang et al. 2015 and Oleiagrimonas soli.</title>
        <authorList>
            <person name="Yang S.H."/>
            <person name="Seo H.S."/>
            <person name="Seong C.N."/>
            <person name="Kwon K.K."/>
        </authorList>
    </citation>
    <scope>NUCLEOTIDE SEQUENCE [LARGE SCALE GENOMIC DNA]</scope>
    <source>
        <strain evidence="6 7">MEBiC09124</strain>
    </source>
</reference>
<evidence type="ECO:0000256" key="4">
    <source>
        <dbReference type="ARBA" id="ARBA00023143"/>
    </source>
</evidence>
<dbReference type="PANTHER" id="PTHR34653">
    <property type="match status" value="1"/>
</dbReference>
<keyword evidence="6" id="KW-0282">Flagellum</keyword>
<organism evidence="6 7">
    <name type="scientific">Oleiagrimonas citrea</name>
    <dbReference type="NCBI Taxonomy" id="1665687"/>
    <lineage>
        <taxon>Bacteria</taxon>
        <taxon>Pseudomonadati</taxon>
        <taxon>Pseudomonadota</taxon>
        <taxon>Gammaproteobacteria</taxon>
        <taxon>Lysobacterales</taxon>
        <taxon>Rhodanobacteraceae</taxon>
        <taxon>Oleiagrimonas</taxon>
    </lineage>
</organism>
<dbReference type="InterPro" id="IPR001624">
    <property type="entry name" value="FliE"/>
</dbReference>
<dbReference type="AlphaFoldDB" id="A0A846ZNI3"/>
<keyword evidence="7" id="KW-1185">Reference proteome</keyword>
<dbReference type="PRINTS" id="PR01006">
    <property type="entry name" value="FLGHOOKFLIE"/>
</dbReference>
<accession>A0A846ZNI3</accession>
<gene>
    <name evidence="5 6" type="primary">fliE</name>
    <name evidence="6" type="ORF">HF690_08665</name>
</gene>
<dbReference type="GO" id="GO:0071973">
    <property type="term" value="P:bacterial-type flagellum-dependent cell motility"/>
    <property type="evidence" value="ECO:0007669"/>
    <property type="project" value="InterPro"/>
</dbReference>
<dbReference type="Pfam" id="PF02049">
    <property type="entry name" value="FliE"/>
    <property type="match status" value="1"/>
</dbReference>
<dbReference type="NCBIfam" id="TIGR00205">
    <property type="entry name" value="fliE"/>
    <property type="match status" value="1"/>
</dbReference>
<comment type="subcellular location">
    <subcellularLocation>
        <location evidence="1 5">Bacterial flagellum basal body</location>
    </subcellularLocation>
</comment>
<comment type="caution">
    <text evidence="6">The sequence shown here is derived from an EMBL/GenBank/DDBJ whole genome shotgun (WGS) entry which is preliminary data.</text>
</comment>
<dbReference type="GO" id="GO:0003774">
    <property type="term" value="F:cytoskeletal motor activity"/>
    <property type="evidence" value="ECO:0007669"/>
    <property type="project" value="InterPro"/>
</dbReference>
<dbReference type="PANTHER" id="PTHR34653:SF1">
    <property type="entry name" value="FLAGELLAR HOOK-BASAL BODY COMPLEX PROTEIN FLIE"/>
    <property type="match status" value="1"/>
</dbReference>
<evidence type="ECO:0000256" key="2">
    <source>
        <dbReference type="ARBA" id="ARBA00009272"/>
    </source>
</evidence>
<comment type="similarity">
    <text evidence="2 5">Belongs to the FliE family.</text>
</comment>
<dbReference type="EMBL" id="JAAZQD010000003">
    <property type="protein sequence ID" value="NKZ39021.1"/>
    <property type="molecule type" value="Genomic_DNA"/>
</dbReference>
<evidence type="ECO:0000256" key="1">
    <source>
        <dbReference type="ARBA" id="ARBA00004117"/>
    </source>
</evidence>
<dbReference type="GO" id="GO:0005198">
    <property type="term" value="F:structural molecule activity"/>
    <property type="evidence" value="ECO:0007669"/>
    <property type="project" value="UniProtKB-UniRule"/>
</dbReference>
<dbReference type="RefSeq" id="WP_168609161.1">
    <property type="nucleotide sequence ID" value="NZ_JAAZQD010000003.1"/>
</dbReference>
<dbReference type="HAMAP" id="MF_00724">
    <property type="entry name" value="FliE"/>
    <property type="match status" value="1"/>
</dbReference>
<name>A0A846ZNI3_9GAMM</name>
<keyword evidence="4 5" id="KW-0975">Bacterial flagellum</keyword>